<comment type="caution">
    <text evidence="1">The sequence shown here is derived from an EMBL/GenBank/DDBJ whole genome shotgun (WGS) entry which is preliminary data.</text>
</comment>
<protein>
    <submittedName>
        <fullName evidence="1">Uncharacterized protein</fullName>
    </submittedName>
</protein>
<evidence type="ECO:0000313" key="1">
    <source>
        <dbReference type="EMBL" id="CDT63911.1"/>
    </source>
</evidence>
<dbReference type="RefSeq" id="WP_048666307.1">
    <property type="nucleotide sequence ID" value="NZ_AP025477.1"/>
</dbReference>
<name>A0A822N6K1_9VIBR</name>
<reference evidence="2" key="1">
    <citation type="submission" date="2014-06" db="EMBL/GenBank/DDBJ databases">
        <authorList>
            <person name="Le Roux Frederique"/>
        </authorList>
    </citation>
    <scope>NUCLEOTIDE SEQUENCE [LARGE SCALE GENOMIC DNA]</scope>
    <source>
        <strain evidence="2">J5-5</strain>
    </source>
</reference>
<dbReference type="GeneID" id="93902546"/>
<dbReference type="EMBL" id="CCJV01000139">
    <property type="protein sequence ID" value="CDT63911.1"/>
    <property type="molecule type" value="Genomic_DNA"/>
</dbReference>
<gene>
    <name evidence="1" type="ORF">VCR5J5_750065</name>
</gene>
<dbReference type="Proteomes" id="UP000049495">
    <property type="component" value="Unassembled WGS sequence"/>
</dbReference>
<proteinExistence type="predicted"/>
<sequence length="63" mass="7149">MLTIKPQCKPLVSLIIKHSKEGHVDPISVSQMLPEHSVHHVAFVIEQLSQLPYPDLTQLIRNN</sequence>
<accession>A0A822N6K1</accession>
<dbReference type="AlphaFoldDB" id="A0A822N6K1"/>
<organism evidence="1 2">
    <name type="scientific">Vibrio crassostreae</name>
    <dbReference type="NCBI Taxonomy" id="246167"/>
    <lineage>
        <taxon>Bacteria</taxon>
        <taxon>Pseudomonadati</taxon>
        <taxon>Pseudomonadota</taxon>
        <taxon>Gammaproteobacteria</taxon>
        <taxon>Vibrionales</taxon>
        <taxon>Vibrionaceae</taxon>
        <taxon>Vibrio</taxon>
    </lineage>
</organism>
<evidence type="ECO:0000313" key="2">
    <source>
        <dbReference type="Proteomes" id="UP000049495"/>
    </source>
</evidence>